<keyword evidence="2" id="KW-1133">Transmembrane helix</keyword>
<protein>
    <recommendedName>
        <fullName evidence="6">Vesicular, overexpressed in cancer, prosurvival protein 1</fullName>
    </recommendedName>
</protein>
<evidence type="ECO:0000256" key="1">
    <source>
        <dbReference type="SAM" id="MobiDB-lite"/>
    </source>
</evidence>
<feature type="transmembrane region" description="Helical" evidence="2">
    <location>
        <begin position="158"/>
        <end position="176"/>
    </location>
</feature>
<proteinExistence type="predicted"/>
<evidence type="ECO:0000313" key="5">
    <source>
        <dbReference type="Proteomes" id="UP000245119"/>
    </source>
</evidence>
<keyword evidence="3" id="KW-0732">Signal</keyword>
<feature type="region of interest" description="Disordered" evidence="1">
    <location>
        <begin position="232"/>
        <end position="265"/>
    </location>
</feature>
<evidence type="ECO:0000256" key="3">
    <source>
        <dbReference type="SAM" id="SignalP"/>
    </source>
</evidence>
<evidence type="ECO:0008006" key="6">
    <source>
        <dbReference type="Google" id="ProtNLM"/>
    </source>
</evidence>
<keyword evidence="2" id="KW-0812">Transmembrane</keyword>
<name>A0A2T7PJ63_POMCA</name>
<organism evidence="4 5">
    <name type="scientific">Pomacea canaliculata</name>
    <name type="common">Golden apple snail</name>
    <dbReference type="NCBI Taxonomy" id="400727"/>
    <lineage>
        <taxon>Eukaryota</taxon>
        <taxon>Metazoa</taxon>
        <taxon>Spiralia</taxon>
        <taxon>Lophotrochozoa</taxon>
        <taxon>Mollusca</taxon>
        <taxon>Gastropoda</taxon>
        <taxon>Caenogastropoda</taxon>
        <taxon>Architaenioglossa</taxon>
        <taxon>Ampullarioidea</taxon>
        <taxon>Ampullariidae</taxon>
        <taxon>Pomacea</taxon>
    </lineage>
</organism>
<dbReference type="AlphaFoldDB" id="A0A2T7PJ63"/>
<evidence type="ECO:0000256" key="2">
    <source>
        <dbReference type="SAM" id="Phobius"/>
    </source>
</evidence>
<evidence type="ECO:0000313" key="4">
    <source>
        <dbReference type="EMBL" id="PVD33473.1"/>
    </source>
</evidence>
<comment type="caution">
    <text evidence="4">The sequence shown here is derived from an EMBL/GenBank/DDBJ whole genome shotgun (WGS) entry which is preliminary data.</text>
</comment>
<dbReference type="EMBL" id="PZQS01000003">
    <property type="protein sequence ID" value="PVD33473.1"/>
    <property type="molecule type" value="Genomic_DNA"/>
</dbReference>
<dbReference type="OrthoDB" id="6379279at2759"/>
<dbReference type="Proteomes" id="UP000245119">
    <property type="component" value="Linkage Group LG3"/>
</dbReference>
<sequence length="277" mass="31796">MCAVSVTFDRLLLPLSLLLALRVYGRCETKDVVSAAGSEGSRDLQGEADEIFSILTTNKPRSCFACCWEDNSAQCQVIERHQSCVVMSRWRSTWLYLLVTVVVEVAVCTTKCYRNINLGEGPENVYYCYDDTLPECCQQDATFTCCETSSRKNLREQLQLWGTVTGFVLIIIFVFLCCKYDYSICNDDRPLVERVGLRKAPELRTSSVTPTHDVYSYKQTYDNRFNNRLYERLPPLPPLSPRPGEMLSRGDYLREEEKRRKGGKANEAFEYDEDLLL</sequence>
<keyword evidence="2" id="KW-0472">Membrane</keyword>
<reference evidence="4 5" key="1">
    <citation type="submission" date="2018-04" db="EMBL/GenBank/DDBJ databases">
        <title>The genome of golden apple snail Pomacea canaliculata provides insight into stress tolerance and invasive adaptation.</title>
        <authorList>
            <person name="Liu C."/>
            <person name="Liu B."/>
            <person name="Ren Y."/>
            <person name="Zhang Y."/>
            <person name="Wang H."/>
            <person name="Li S."/>
            <person name="Jiang F."/>
            <person name="Yin L."/>
            <person name="Zhang G."/>
            <person name="Qian W."/>
            <person name="Fan W."/>
        </authorList>
    </citation>
    <scope>NUCLEOTIDE SEQUENCE [LARGE SCALE GENOMIC DNA]</scope>
    <source>
        <strain evidence="4">SZHN2017</strain>
        <tissue evidence="4">Muscle</tissue>
    </source>
</reference>
<accession>A0A2T7PJ63</accession>
<gene>
    <name evidence="4" type="ORF">C0Q70_04729</name>
</gene>
<feature type="chain" id="PRO_5015743685" description="Vesicular, overexpressed in cancer, prosurvival protein 1" evidence="3">
    <location>
        <begin position="28"/>
        <end position="277"/>
    </location>
</feature>
<feature type="signal peptide" evidence="3">
    <location>
        <begin position="1"/>
        <end position="27"/>
    </location>
</feature>
<keyword evidence="5" id="KW-1185">Reference proteome</keyword>